<dbReference type="PIRSF" id="PIRSF002583">
    <property type="entry name" value="Hsp90"/>
    <property type="match status" value="1"/>
</dbReference>
<dbReference type="CDD" id="cd16927">
    <property type="entry name" value="HATPase_Hsp90-like"/>
    <property type="match status" value="1"/>
</dbReference>
<reference evidence="4 5" key="1">
    <citation type="submission" date="2021-06" db="EMBL/GenBank/DDBJ databases">
        <authorList>
            <person name="Sun Q."/>
            <person name="Li D."/>
        </authorList>
    </citation>
    <scope>NUCLEOTIDE SEQUENCE [LARGE SCALE GENOMIC DNA]</scope>
    <source>
        <strain evidence="4 5">N19</strain>
    </source>
</reference>
<dbReference type="EMBL" id="JAHLOQ010000006">
    <property type="protein sequence ID" value="MBU5335589.1"/>
    <property type="molecule type" value="Genomic_DNA"/>
</dbReference>
<dbReference type="InterPro" id="IPR001404">
    <property type="entry name" value="Hsp90_fam"/>
</dbReference>
<proteinExistence type="inferred from homology"/>
<evidence type="ECO:0000256" key="1">
    <source>
        <dbReference type="ARBA" id="ARBA00008239"/>
    </source>
</evidence>
<keyword evidence="2" id="KW-0143">Chaperone</keyword>
<evidence type="ECO:0000256" key="2">
    <source>
        <dbReference type="ARBA" id="ARBA00023186"/>
    </source>
</evidence>
<organism evidence="4 5">
    <name type="scientific">Intestinibacter bartlettii</name>
    <dbReference type="NCBI Taxonomy" id="261299"/>
    <lineage>
        <taxon>Bacteria</taxon>
        <taxon>Bacillati</taxon>
        <taxon>Bacillota</taxon>
        <taxon>Clostridia</taxon>
        <taxon>Peptostreptococcales</taxon>
        <taxon>Peptostreptococcaceae</taxon>
        <taxon>Intestinibacter</taxon>
    </lineage>
</organism>
<feature type="region of interest" description="Disordered" evidence="3">
    <location>
        <begin position="225"/>
        <end position="249"/>
    </location>
</feature>
<evidence type="ECO:0000313" key="5">
    <source>
        <dbReference type="Proteomes" id="UP001196301"/>
    </source>
</evidence>
<comment type="caution">
    <text evidence="4">The sequence shown here is derived from an EMBL/GenBank/DDBJ whole genome shotgun (WGS) entry which is preliminary data.</text>
</comment>
<dbReference type="Pfam" id="PF00183">
    <property type="entry name" value="HSP90"/>
    <property type="match status" value="1"/>
</dbReference>
<dbReference type="PANTHER" id="PTHR11528">
    <property type="entry name" value="HEAT SHOCK PROTEIN 90 FAMILY MEMBER"/>
    <property type="match status" value="1"/>
</dbReference>
<dbReference type="InterPro" id="IPR020575">
    <property type="entry name" value="Hsp90_N"/>
</dbReference>
<keyword evidence="5" id="KW-1185">Reference proteome</keyword>
<dbReference type="NCBIfam" id="NF003555">
    <property type="entry name" value="PRK05218.1"/>
    <property type="match status" value="1"/>
</dbReference>
<name>A0ABS6DUU7_9FIRM</name>
<accession>A0ABS6DUU7</accession>
<protein>
    <submittedName>
        <fullName evidence="4">Molecular chaperone HtpG</fullName>
    </submittedName>
</protein>
<comment type="similarity">
    <text evidence="1">Belongs to the heat shock protein 90 family.</text>
</comment>
<dbReference type="Pfam" id="PF13589">
    <property type="entry name" value="HATPase_c_3"/>
    <property type="match status" value="1"/>
</dbReference>
<dbReference type="RefSeq" id="WP_216568727.1">
    <property type="nucleotide sequence ID" value="NZ_JAHLOQ010000006.1"/>
</dbReference>
<dbReference type="Proteomes" id="UP001196301">
    <property type="component" value="Unassembled WGS sequence"/>
</dbReference>
<gene>
    <name evidence="4" type="primary">htpG</name>
    <name evidence="4" type="ORF">KQI20_03965</name>
</gene>
<evidence type="ECO:0000313" key="4">
    <source>
        <dbReference type="EMBL" id="MBU5335589.1"/>
    </source>
</evidence>
<sequence length="645" mass="74738">MALKQGSISIDTENIFPIIKKWLYSDKDIFIRELISNGCDAVSKHKRLVSLGETAGDDKPYKITVAVSKKNKTLSFSDNGIGMTADEIDKYINQVAFSGAEDFFNKYKDKMEESNDIIGHFGLGFYSAFMVSSNVEIDTLSFAPGAKPIRWQSADGMQFEITEDGTRTERGTTITLTLAEDSEEFLDEYHLRSIIKKYCSFLPVEIYVENTDKLEEEAKKKAKEAAKKAEQGADSETSEEPKEEIKPVPLNDTNPLWLKSPKDCTDEEYIKFYQQVFNVFDEPLFWIHLNVDYPFNLKGILYFPKLKNEFELVEGKVKLYNNQVFVADNIKEVIPEFLLLLKGVIDCPDLPLNVSRSFLQNDRDVSKISKHIVKKVADKLKSLCKNEREKYESFWDDIQVFIKYGCLKDESFYDKIKEYILYKDLDGKYITLKDYLEYARDKHENKVFYVVDKEQQSQYIKLFKEYDLNAVILDCTIDNNFITFLEYKESGVRFKRIDSDLSDVLKDKDEEKDEKADEEIINFFKEKIGDRVQKYSVESLKKEDTPAVILISEESRRMMEMQSRFAGLDYGFDLKEEKTLVINDRNPLVKKVLSLKDDEDKKEDVDVICNQIVDLALLANKELGADELDSFIKRSNELMSRVISL</sequence>
<evidence type="ECO:0000256" key="3">
    <source>
        <dbReference type="SAM" id="MobiDB-lite"/>
    </source>
</evidence>